<dbReference type="AlphaFoldDB" id="A0A6G1GIM6"/>
<reference evidence="3" key="1">
    <citation type="journal article" date="2020" name="Stud. Mycol.">
        <title>101 Dothideomycetes genomes: a test case for predicting lifestyles and emergence of pathogens.</title>
        <authorList>
            <person name="Haridas S."/>
            <person name="Albert R."/>
            <person name="Binder M."/>
            <person name="Bloem J."/>
            <person name="Labutti K."/>
            <person name="Salamov A."/>
            <person name="Andreopoulos B."/>
            <person name="Baker S."/>
            <person name="Barry K."/>
            <person name="Bills G."/>
            <person name="Bluhm B."/>
            <person name="Cannon C."/>
            <person name="Castanera R."/>
            <person name="Culley D."/>
            <person name="Daum C."/>
            <person name="Ezra D."/>
            <person name="Gonzalez J."/>
            <person name="Henrissat B."/>
            <person name="Kuo A."/>
            <person name="Liang C."/>
            <person name="Lipzen A."/>
            <person name="Lutzoni F."/>
            <person name="Magnuson J."/>
            <person name="Mondo S."/>
            <person name="Nolan M."/>
            <person name="Ohm R."/>
            <person name="Pangilinan J."/>
            <person name="Park H.-J."/>
            <person name="Ramirez L."/>
            <person name="Alfaro M."/>
            <person name="Sun H."/>
            <person name="Tritt A."/>
            <person name="Yoshinaga Y."/>
            <person name="Zwiers L.-H."/>
            <person name="Turgeon B."/>
            <person name="Goodwin S."/>
            <person name="Spatafora J."/>
            <person name="Crous P."/>
            <person name="Grigoriev I."/>
        </authorList>
    </citation>
    <scope>NUCLEOTIDE SEQUENCE</scope>
    <source>
        <strain evidence="3">CBS 113979</strain>
    </source>
</reference>
<evidence type="ECO:0000256" key="1">
    <source>
        <dbReference type="SAM" id="MobiDB-lite"/>
    </source>
</evidence>
<protein>
    <submittedName>
        <fullName evidence="3">Uncharacterized protein</fullName>
    </submittedName>
</protein>
<keyword evidence="4" id="KW-1185">Reference proteome</keyword>
<dbReference type="Proteomes" id="UP000800041">
    <property type="component" value="Unassembled WGS sequence"/>
</dbReference>
<gene>
    <name evidence="3" type="ORF">K402DRAFT_399287</name>
    <name evidence="2" type="ORF">K402DRAFT_399295</name>
</gene>
<feature type="region of interest" description="Disordered" evidence="1">
    <location>
        <begin position="41"/>
        <end position="65"/>
    </location>
</feature>
<accession>A0A6G1GIM6</accession>
<dbReference type="EMBL" id="ML977259">
    <property type="protein sequence ID" value="KAF1980578.1"/>
    <property type="molecule type" value="Genomic_DNA"/>
</dbReference>
<sequence length="65" mass="7372">MLALYRAEKLLVLILSERRDEGGVIASLDSRDVADFGHLRKRERSLQHPPSGKPDLRKLCRSTSL</sequence>
<proteinExistence type="predicted"/>
<dbReference type="EMBL" id="ML977265">
    <property type="protein sequence ID" value="KAF1980572.1"/>
    <property type="molecule type" value="Genomic_DNA"/>
</dbReference>
<name>A0A6G1GIM6_9PEZI</name>
<evidence type="ECO:0000313" key="2">
    <source>
        <dbReference type="EMBL" id="KAF1980572.1"/>
    </source>
</evidence>
<evidence type="ECO:0000313" key="4">
    <source>
        <dbReference type="Proteomes" id="UP000800041"/>
    </source>
</evidence>
<evidence type="ECO:0000313" key="3">
    <source>
        <dbReference type="EMBL" id="KAF1980578.1"/>
    </source>
</evidence>
<organism evidence="3 4">
    <name type="scientific">Aulographum hederae CBS 113979</name>
    <dbReference type="NCBI Taxonomy" id="1176131"/>
    <lineage>
        <taxon>Eukaryota</taxon>
        <taxon>Fungi</taxon>
        <taxon>Dikarya</taxon>
        <taxon>Ascomycota</taxon>
        <taxon>Pezizomycotina</taxon>
        <taxon>Dothideomycetes</taxon>
        <taxon>Pleosporomycetidae</taxon>
        <taxon>Aulographales</taxon>
        <taxon>Aulographaceae</taxon>
    </lineage>
</organism>